<dbReference type="AlphaFoldDB" id="A0A272EU26"/>
<feature type="transmembrane region" description="Helical" evidence="1">
    <location>
        <begin position="61"/>
        <end position="83"/>
    </location>
</feature>
<feature type="transmembrane region" description="Helical" evidence="1">
    <location>
        <begin position="28"/>
        <end position="49"/>
    </location>
</feature>
<dbReference type="Proteomes" id="UP000623509">
    <property type="component" value="Unassembled WGS sequence"/>
</dbReference>
<dbReference type="EMBL" id="MDUX01000026">
    <property type="protein sequence ID" value="KAF7599178.1"/>
    <property type="molecule type" value="Genomic_DNA"/>
</dbReference>
<evidence type="ECO:0000313" key="4">
    <source>
        <dbReference type="Proteomes" id="UP000216107"/>
    </source>
</evidence>
<gene>
    <name evidence="2" type="ORF">BGI27_09355</name>
    <name evidence="3" type="ORF">CGU29_08400</name>
</gene>
<sequence>MNFRPHKAVLEKFEQDAERTPERYRLHLALLALLGYVYPLGLVLCVLVGSSWGSGYLLDGGALPALMLLTPAGVALALLARLLTRAVPPGQGQPLTATQAPKLFAMIDKIQIRLKTPAFANILLDDSLTLSIHQLPRFGIPGLGRAELSAGLPLMQVLSRKEFAALLAHEHARLANTEDAFAVWIHRLRSHWLALHAQYAQRKTLLDLPYAYFLRAYVPRFASAGLPIVCQLALAADRAATEIVGAQTVADALIADHVRSRFISQRFWKELWARADQQPAPAYLPHGSMRTALHAGLTRAEAQIWLEEALRTQTDLEAEAPCLQDRLLALDCPPELPLDATHSAAQALFGEHLPALQRRFDQQWLADNELAWRARFHEVSSAHEITRRLDERDHSLLGPDELEHYAQALITVGRQAEAAPLLCRAADHPHGSARAAFQAARLLQARNDETAIRYLELAMDRDAQLIENATIEAAHFYEARGDSERAGYYWDRLARRHAA</sequence>
<accession>A0A272EU26</accession>
<comment type="caution">
    <text evidence="3">The sequence shown here is derived from an EMBL/GenBank/DDBJ whole genome shotgun (WGS) entry which is preliminary data.</text>
</comment>
<dbReference type="CDD" id="cd07328">
    <property type="entry name" value="M48_Ste24p_like"/>
    <property type="match status" value="1"/>
</dbReference>
<keyword evidence="1" id="KW-1133">Transmembrane helix</keyword>
<reference evidence="3 4" key="2">
    <citation type="submission" date="2017-07" db="EMBL/GenBank/DDBJ databases">
        <title>Candidatus Dactylopiibacterium carminicum, a nitrogen-fixing symbiont of the cochineal insect Dactylopius coccus and Dactylopius opuntiae (Hemiptera: Coccoidea: Dactylopiidae).</title>
        <authorList>
            <person name="Vera A."/>
        </authorList>
    </citation>
    <scope>NUCLEOTIDE SEQUENCE [LARGE SCALE GENOMIC DNA]</scope>
    <source>
        <strain evidence="3 4">NFDCM</strain>
    </source>
</reference>
<dbReference type="OrthoDB" id="9789270at2"/>
<evidence type="ECO:0000313" key="3">
    <source>
        <dbReference type="EMBL" id="PAS93250.1"/>
    </source>
</evidence>
<name>A0A272EU26_9RHOO</name>
<organism evidence="3 4">
    <name type="scientific">Candidatus Dactylopiibacterium carminicum</name>
    <dbReference type="NCBI Taxonomy" id="857335"/>
    <lineage>
        <taxon>Bacteria</taxon>
        <taxon>Pseudomonadati</taxon>
        <taxon>Pseudomonadota</taxon>
        <taxon>Betaproteobacteria</taxon>
        <taxon>Rhodocyclales</taxon>
        <taxon>Rhodocyclaceae</taxon>
        <taxon>Candidatus Dactylopiibacterium</taxon>
    </lineage>
</organism>
<reference evidence="2 5" key="1">
    <citation type="submission" date="2016-08" db="EMBL/GenBank/DDBJ databases">
        <title>Candidatus Dactylopiibacterium carminicum genome sequence.</title>
        <authorList>
            <person name="Ramirez-Puebla S.T."/>
            <person name="Ormeno-Orrillo E."/>
            <person name="Vera-Ponce De Leon A."/>
            <person name="Luis L."/>
            <person name="Sanchez-Flores A."/>
            <person name="Monica R."/>
            <person name="Martinez-Romero E."/>
        </authorList>
    </citation>
    <scope>NUCLEOTIDE SEQUENCE [LARGE SCALE GENOMIC DNA]</scope>
    <source>
        <strain evidence="2">END1</strain>
    </source>
</reference>
<evidence type="ECO:0008006" key="6">
    <source>
        <dbReference type="Google" id="ProtNLM"/>
    </source>
</evidence>
<dbReference type="EMBL" id="NMRN01000020">
    <property type="protein sequence ID" value="PAS93250.1"/>
    <property type="molecule type" value="Genomic_DNA"/>
</dbReference>
<keyword evidence="1" id="KW-0812">Transmembrane</keyword>
<keyword evidence="1" id="KW-0472">Membrane</keyword>
<dbReference type="RefSeq" id="WP_095524620.1">
    <property type="nucleotide sequence ID" value="NZ_MDUX01000026.1"/>
</dbReference>
<keyword evidence="5" id="KW-1185">Reference proteome</keyword>
<evidence type="ECO:0000313" key="5">
    <source>
        <dbReference type="Proteomes" id="UP000623509"/>
    </source>
</evidence>
<evidence type="ECO:0000313" key="2">
    <source>
        <dbReference type="EMBL" id="KAF7599178.1"/>
    </source>
</evidence>
<proteinExistence type="predicted"/>
<evidence type="ECO:0000256" key="1">
    <source>
        <dbReference type="SAM" id="Phobius"/>
    </source>
</evidence>
<dbReference type="Proteomes" id="UP000216107">
    <property type="component" value="Unassembled WGS sequence"/>
</dbReference>
<protein>
    <recommendedName>
        <fullName evidence="6">Peptidase M48 domain-containing protein</fullName>
    </recommendedName>
</protein>